<evidence type="ECO:0000259" key="2">
    <source>
        <dbReference type="PROSITE" id="PS50800"/>
    </source>
</evidence>
<dbReference type="InterPro" id="IPR023393">
    <property type="entry name" value="START-like_dom_sf"/>
</dbReference>
<dbReference type="SUPFAM" id="SSF55961">
    <property type="entry name" value="Bet v1-like"/>
    <property type="match status" value="1"/>
</dbReference>
<dbReference type="Pfam" id="PF02037">
    <property type="entry name" value="SAP"/>
    <property type="match status" value="1"/>
</dbReference>
<keyword evidence="4" id="KW-1185">Reference proteome</keyword>
<dbReference type="SUPFAM" id="SSF68906">
    <property type="entry name" value="SAP domain"/>
    <property type="match status" value="1"/>
</dbReference>
<keyword evidence="1" id="KW-0472">Membrane</keyword>
<organism evidence="3 4">
    <name type="scientific">Skeletonema marinoi</name>
    <dbReference type="NCBI Taxonomy" id="267567"/>
    <lineage>
        <taxon>Eukaryota</taxon>
        <taxon>Sar</taxon>
        <taxon>Stramenopiles</taxon>
        <taxon>Ochrophyta</taxon>
        <taxon>Bacillariophyta</taxon>
        <taxon>Coscinodiscophyceae</taxon>
        <taxon>Thalassiosirophycidae</taxon>
        <taxon>Thalassiosirales</taxon>
        <taxon>Skeletonemataceae</taxon>
        <taxon>Skeletonema</taxon>
        <taxon>Skeletonema marinoi-dohrnii complex</taxon>
    </lineage>
</organism>
<keyword evidence="1" id="KW-1133">Transmembrane helix</keyword>
<dbReference type="EMBL" id="JATAAI010000001">
    <property type="protein sequence ID" value="KAK1748259.1"/>
    <property type="molecule type" value="Genomic_DNA"/>
</dbReference>
<feature type="transmembrane region" description="Helical" evidence="1">
    <location>
        <begin position="95"/>
        <end position="112"/>
    </location>
</feature>
<dbReference type="Gene3D" id="1.10.720.30">
    <property type="entry name" value="SAP domain"/>
    <property type="match status" value="1"/>
</dbReference>
<feature type="domain" description="SAP" evidence="2">
    <location>
        <begin position="34"/>
        <end position="68"/>
    </location>
</feature>
<evidence type="ECO:0000313" key="3">
    <source>
        <dbReference type="EMBL" id="KAK1748259.1"/>
    </source>
</evidence>
<dbReference type="SMART" id="SM00513">
    <property type="entry name" value="SAP"/>
    <property type="match status" value="1"/>
</dbReference>
<gene>
    <name evidence="3" type="ORF">QTG54_000198</name>
</gene>
<dbReference type="InterPro" id="IPR003034">
    <property type="entry name" value="SAP_dom"/>
</dbReference>
<reference evidence="3" key="1">
    <citation type="submission" date="2023-06" db="EMBL/GenBank/DDBJ databases">
        <title>Survivors Of The Sea: Transcriptome response of Skeletonema marinoi to long-term dormancy.</title>
        <authorList>
            <person name="Pinder M.I.M."/>
            <person name="Kourtchenko O."/>
            <person name="Robertson E.K."/>
            <person name="Larsson T."/>
            <person name="Maumus F."/>
            <person name="Osuna-Cruz C.M."/>
            <person name="Vancaester E."/>
            <person name="Stenow R."/>
            <person name="Vandepoele K."/>
            <person name="Ploug H."/>
            <person name="Bruchert V."/>
            <person name="Godhe A."/>
            <person name="Topel M."/>
        </authorList>
    </citation>
    <scope>NUCLEOTIDE SEQUENCE</scope>
    <source>
        <strain evidence="3">R05AC</strain>
    </source>
</reference>
<keyword evidence="1" id="KW-0812">Transmembrane</keyword>
<protein>
    <recommendedName>
        <fullName evidence="2">SAP domain-containing protein</fullName>
    </recommendedName>
</protein>
<proteinExistence type="predicted"/>
<accession>A0AAD9DJB7</accession>
<comment type="caution">
    <text evidence="3">The sequence shown here is derived from an EMBL/GenBank/DDBJ whole genome shotgun (WGS) entry which is preliminary data.</text>
</comment>
<dbReference type="Gene3D" id="3.30.530.20">
    <property type="match status" value="1"/>
</dbReference>
<sequence length="414" mass="46673">MLGEATYRSPVRSPVRKPRRCYSASPLRGKQELYCASPVRELRSLCKERGLKVSGVKDEVIERLVYDDEVLHHTDAADRAVEAATQKISSFRRNICILASIIVAVVFNPFILDPIEHSDSMGASPNLLGRAGRLVRRKLSNMRPNLHIGKQQQQHRGKVITARVTGKDLAEAYQSIKSEYETLALAKNAKWKVLSTHTDGSQVSIMKHKTDPSCPYVRMTSIMPAPVDEVWNFLSLDNWPRTMPKMDPFYESLTVFGDYKHKGIEMRLARKRLKRIVAFGKRDFTFVSVSDHPRGDGAWVSGTVSVVTDEIPRKKGYTRAFQDSIAFYEPLKDEVGNPSTKLTIVFRIDLNDSSDGGNGGFIPMWMYVKTVGSTGMLSVQNMKKQLLLMRAEQDNAKCELNWVDRLINSSKCDG</sequence>
<dbReference type="Proteomes" id="UP001224775">
    <property type="component" value="Unassembled WGS sequence"/>
</dbReference>
<dbReference type="AlphaFoldDB" id="A0AAD9DJB7"/>
<dbReference type="PROSITE" id="PS50800">
    <property type="entry name" value="SAP"/>
    <property type="match status" value="1"/>
</dbReference>
<evidence type="ECO:0000256" key="1">
    <source>
        <dbReference type="SAM" id="Phobius"/>
    </source>
</evidence>
<name>A0AAD9DJB7_9STRA</name>
<evidence type="ECO:0000313" key="4">
    <source>
        <dbReference type="Proteomes" id="UP001224775"/>
    </source>
</evidence>
<dbReference type="InterPro" id="IPR036361">
    <property type="entry name" value="SAP_dom_sf"/>
</dbReference>